<dbReference type="EMBL" id="CM055097">
    <property type="protein sequence ID" value="KAJ7552878.1"/>
    <property type="molecule type" value="Genomic_DNA"/>
</dbReference>
<comment type="caution">
    <text evidence="1">The sequence shown here is derived from an EMBL/GenBank/DDBJ whole genome shotgun (WGS) entry which is preliminary data.</text>
</comment>
<gene>
    <name evidence="1" type="ORF">O6H91_06G074000</name>
</gene>
<proteinExistence type="predicted"/>
<dbReference type="Proteomes" id="UP001162992">
    <property type="component" value="Chromosome 6"/>
</dbReference>
<reference evidence="2" key="1">
    <citation type="journal article" date="2024" name="Proc. Natl. Acad. Sci. U.S.A.">
        <title>Extraordinary preservation of gene collinearity over three hundred million years revealed in homosporous lycophytes.</title>
        <authorList>
            <person name="Li C."/>
            <person name="Wickell D."/>
            <person name="Kuo L.Y."/>
            <person name="Chen X."/>
            <person name="Nie B."/>
            <person name="Liao X."/>
            <person name="Peng D."/>
            <person name="Ji J."/>
            <person name="Jenkins J."/>
            <person name="Williams M."/>
            <person name="Shu S."/>
            <person name="Plott C."/>
            <person name="Barry K."/>
            <person name="Rajasekar S."/>
            <person name="Grimwood J."/>
            <person name="Han X."/>
            <person name="Sun S."/>
            <person name="Hou Z."/>
            <person name="He W."/>
            <person name="Dai G."/>
            <person name="Sun C."/>
            <person name="Schmutz J."/>
            <person name="Leebens-Mack J.H."/>
            <person name="Li F.W."/>
            <person name="Wang L."/>
        </authorList>
    </citation>
    <scope>NUCLEOTIDE SEQUENCE [LARGE SCALE GENOMIC DNA]</scope>
    <source>
        <strain evidence="2">cv. PW_Plant_1</strain>
    </source>
</reference>
<organism evidence="1 2">
    <name type="scientific">Diphasiastrum complanatum</name>
    <name type="common">Issler's clubmoss</name>
    <name type="synonym">Lycopodium complanatum</name>
    <dbReference type="NCBI Taxonomy" id="34168"/>
    <lineage>
        <taxon>Eukaryota</taxon>
        <taxon>Viridiplantae</taxon>
        <taxon>Streptophyta</taxon>
        <taxon>Embryophyta</taxon>
        <taxon>Tracheophyta</taxon>
        <taxon>Lycopodiopsida</taxon>
        <taxon>Lycopodiales</taxon>
        <taxon>Lycopodiaceae</taxon>
        <taxon>Lycopodioideae</taxon>
        <taxon>Diphasiastrum</taxon>
    </lineage>
</organism>
<accession>A0ACC2DFB0</accession>
<evidence type="ECO:0000313" key="1">
    <source>
        <dbReference type="EMBL" id="KAJ7552878.1"/>
    </source>
</evidence>
<keyword evidence="2" id="KW-1185">Reference proteome</keyword>
<evidence type="ECO:0000313" key="2">
    <source>
        <dbReference type="Proteomes" id="UP001162992"/>
    </source>
</evidence>
<protein>
    <submittedName>
        <fullName evidence="1">Uncharacterized protein</fullName>
    </submittedName>
</protein>
<sequence>MGEVQEGSPTVRDGPCDQHFATAILEDERGAQQDLCGFSSLWHTISRKARYYWILLLLSSSSMMVAFPASSILSRLYYVDGGTHRWLLSWVAAAGWPLTALILLPMYFSRGISPTTFTWRLFMSYAVLGALSAADNLMFAWSYAYLPASTSSLLSSSSLTFTAVFAYFIVGKKWTASILNAIAVITAGAILLGLDANSDRPKNTTNGHYAIGFLLDILGSALHGLIFALSELLFIKLLGRKSFHVVLEVQAYTSLFACIITTIGTIINGDFFAMRIEAQRFHHGPAVYYMVLIWAAICFQLGVLGSVAVLYLTSTLFAGVLNAARVPVTALAAVVCFHDSMTGYKIMALLLTLWGFGSYIYGGVQAHASPNNNKSESSEFAPEQDGLFRHQALSVPLVIQKPTPA</sequence>
<name>A0ACC2DFB0_DIPCM</name>